<name>U6LHJ1_9EIME</name>
<sequence>MVGRGPLLRPPSLAAAAAPPAAAAAGAGAAAAAALVRRFSCFNHNIGPHKEDPPASEKPLYLNRFDQADDPSLFALEAAELQQQKQQQQRQQYEQHMRQLQQRDGPNQHQQQQQQQQQQQEGGGPPLLDSWDIVQPSNHPHQRKGFLKRMRYWHYHQTAEPTFPRPPDLSKGGKF</sequence>
<feature type="compositionally biased region" description="Low complexity" evidence="1">
    <location>
        <begin position="80"/>
        <end position="120"/>
    </location>
</feature>
<evidence type="ECO:0000313" key="2">
    <source>
        <dbReference type="EMBL" id="CDJ49646.1"/>
    </source>
</evidence>
<keyword evidence="3" id="KW-1185">Reference proteome</keyword>
<dbReference type="VEuPathDB" id="ToxoDB:EBH_0027730"/>
<dbReference type="OrthoDB" id="1637982at2759"/>
<dbReference type="Proteomes" id="UP000030750">
    <property type="component" value="Unassembled WGS sequence"/>
</dbReference>
<organism evidence="2 3">
    <name type="scientific">Eimeria brunetti</name>
    <dbReference type="NCBI Taxonomy" id="51314"/>
    <lineage>
        <taxon>Eukaryota</taxon>
        <taxon>Sar</taxon>
        <taxon>Alveolata</taxon>
        <taxon>Apicomplexa</taxon>
        <taxon>Conoidasida</taxon>
        <taxon>Coccidia</taxon>
        <taxon>Eucoccidiorida</taxon>
        <taxon>Eimeriorina</taxon>
        <taxon>Eimeriidae</taxon>
        <taxon>Eimeria</taxon>
    </lineage>
</organism>
<evidence type="ECO:0000313" key="3">
    <source>
        <dbReference type="Proteomes" id="UP000030750"/>
    </source>
</evidence>
<gene>
    <name evidence="2" type="ORF">EBH_0027730</name>
</gene>
<evidence type="ECO:0000256" key="1">
    <source>
        <dbReference type="SAM" id="MobiDB-lite"/>
    </source>
</evidence>
<proteinExistence type="predicted"/>
<dbReference type="AlphaFoldDB" id="U6LHJ1"/>
<accession>U6LHJ1</accession>
<dbReference type="EMBL" id="HG711784">
    <property type="protein sequence ID" value="CDJ49646.1"/>
    <property type="molecule type" value="Genomic_DNA"/>
</dbReference>
<reference evidence="2" key="1">
    <citation type="submission" date="2013-10" db="EMBL/GenBank/DDBJ databases">
        <title>Genomic analysis of the causative agents of coccidiosis in chickens.</title>
        <authorList>
            <person name="Reid A.J."/>
            <person name="Blake D."/>
            <person name="Billington K."/>
            <person name="Browne H."/>
            <person name="Dunn M."/>
            <person name="Hung S."/>
            <person name="Kawahara F."/>
            <person name="Miranda-Saavedra D."/>
            <person name="Mourier T."/>
            <person name="Nagra H."/>
            <person name="Otto T.D."/>
            <person name="Rawlings N."/>
            <person name="Sanchez A."/>
            <person name="Sanders M."/>
            <person name="Subramaniam C."/>
            <person name="Tay Y."/>
            <person name="Dear P."/>
            <person name="Doerig C."/>
            <person name="Gruber A."/>
            <person name="Parkinson J."/>
            <person name="Shirley M."/>
            <person name="Wan K.L."/>
            <person name="Berriman M."/>
            <person name="Tomley F."/>
            <person name="Pain A."/>
        </authorList>
    </citation>
    <scope>NUCLEOTIDE SEQUENCE [LARGE SCALE GENOMIC DNA]</scope>
    <source>
        <strain evidence="2">Houghton</strain>
    </source>
</reference>
<protein>
    <submittedName>
        <fullName evidence="2">Ubiquinol-cytochrome c reductase domain-containing protein, putative</fullName>
    </submittedName>
</protein>
<reference evidence="2" key="2">
    <citation type="submission" date="2013-10" db="EMBL/GenBank/DDBJ databases">
        <authorList>
            <person name="Aslett M."/>
        </authorList>
    </citation>
    <scope>NUCLEOTIDE SEQUENCE [LARGE SCALE GENOMIC DNA]</scope>
    <source>
        <strain evidence="2">Houghton</strain>
    </source>
</reference>
<feature type="region of interest" description="Disordered" evidence="1">
    <location>
        <begin position="80"/>
        <end position="145"/>
    </location>
</feature>